<keyword evidence="2" id="KW-1185">Reference proteome</keyword>
<accession>A0A1M6I2U1</accession>
<dbReference type="Pfam" id="PF11903">
    <property type="entry name" value="ParD_like"/>
    <property type="match status" value="1"/>
</dbReference>
<dbReference type="InterPro" id="IPR021831">
    <property type="entry name" value="ParD-like"/>
</dbReference>
<sequence length="114" mass="12857">MKPTLSIAFDDRRFFRAAASKAQRTGRTLSQQICHWARIGRRAELDGFYDEERVQGALSAKVDTAVLLPVEGAVWEERFIELMSRPGPGEIEFFRELREQLRSKGTGNPEGTSG</sequence>
<name>A0A1M6I2U1_9RHOB</name>
<dbReference type="RefSeq" id="WP_073334328.1">
    <property type="nucleotide sequence ID" value="NZ_FQYO01000009.1"/>
</dbReference>
<protein>
    <submittedName>
        <fullName evidence="1">ParD-like antitoxin of type II toxin-antitoxin system</fullName>
    </submittedName>
</protein>
<dbReference type="Proteomes" id="UP000184292">
    <property type="component" value="Unassembled WGS sequence"/>
</dbReference>
<dbReference type="EMBL" id="FQYO01000009">
    <property type="protein sequence ID" value="SHJ28584.1"/>
    <property type="molecule type" value="Genomic_DNA"/>
</dbReference>
<evidence type="ECO:0000313" key="2">
    <source>
        <dbReference type="Proteomes" id="UP000184292"/>
    </source>
</evidence>
<dbReference type="AlphaFoldDB" id="A0A1M6I2U1"/>
<organism evidence="1 2">
    <name type="scientific">Wenxinia saemankumensis</name>
    <dbReference type="NCBI Taxonomy" id="1447782"/>
    <lineage>
        <taxon>Bacteria</taxon>
        <taxon>Pseudomonadati</taxon>
        <taxon>Pseudomonadota</taxon>
        <taxon>Alphaproteobacteria</taxon>
        <taxon>Rhodobacterales</taxon>
        <taxon>Roseobacteraceae</taxon>
        <taxon>Wenxinia</taxon>
    </lineage>
</organism>
<proteinExistence type="predicted"/>
<reference evidence="1 2" key="1">
    <citation type="submission" date="2016-11" db="EMBL/GenBank/DDBJ databases">
        <authorList>
            <person name="Jaros S."/>
            <person name="Januszkiewicz K."/>
            <person name="Wedrychowicz H."/>
        </authorList>
    </citation>
    <scope>NUCLEOTIDE SEQUENCE [LARGE SCALE GENOMIC DNA]</scope>
    <source>
        <strain evidence="1 2">DSM 100565</strain>
    </source>
</reference>
<gene>
    <name evidence="1" type="ORF">SAMN05444417_3482</name>
</gene>
<dbReference type="STRING" id="1447782.SAMN05444417_3482"/>
<evidence type="ECO:0000313" key="1">
    <source>
        <dbReference type="EMBL" id="SHJ28584.1"/>
    </source>
</evidence>